<protein>
    <submittedName>
        <fullName evidence="1">Uncharacterized protein</fullName>
    </submittedName>
</protein>
<proteinExistence type="predicted"/>
<sequence length="303" mass="34588">MHSLLNTKRYSPLRKNNLTEWRMPSFPPKDVVKRTIDALGCRIKFDTVTRNCQHFVFTIIHGIYFSPIGGGYSCFNKDKFRNHSFHNVLPGSAKLKQLYCTKGAPRNSVFIQVHGEAWVNVIEDFMPTLIIDTETNIVDFSVTPPEAWDLNLALLKFIHEKVKEVWTLKLTKDGQTLKEPALRNALNALTVLEWNFLVQQMYTVVEVALELQSTALKPLKNTYPQLAFTRSESLVEALKACHKYWDMSGVDKKLKQVLKNLVGESQSNSLKYPLSGLQYIAANQFGVIDKSETGRWDHGGEIR</sequence>
<dbReference type="Proteomes" id="UP001201812">
    <property type="component" value="Unassembled WGS sequence"/>
</dbReference>
<keyword evidence="2" id="KW-1185">Reference proteome</keyword>
<dbReference type="Gene3D" id="3.90.1720.10">
    <property type="entry name" value="endopeptidase domain like (from Nostoc punctiforme)"/>
    <property type="match status" value="1"/>
</dbReference>
<name>A0AAD4MIH7_9BILA</name>
<comment type="caution">
    <text evidence="1">The sequence shown here is derived from an EMBL/GenBank/DDBJ whole genome shotgun (WGS) entry which is preliminary data.</text>
</comment>
<accession>A0AAD4MIH7</accession>
<evidence type="ECO:0000313" key="2">
    <source>
        <dbReference type="Proteomes" id="UP001201812"/>
    </source>
</evidence>
<gene>
    <name evidence="1" type="ORF">DdX_19992</name>
</gene>
<reference evidence="1" key="1">
    <citation type="submission" date="2022-01" db="EMBL/GenBank/DDBJ databases">
        <title>Genome Sequence Resource for Two Populations of Ditylenchus destructor, the Migratory Endoparasitic Phytonematode.</title>
        <authorList>
            <person name="Zhang H."/>
            <person name="Lin R."/>
            <person name="Xie B."/>
        </authorList>
    </citation>
    <scope>NUCLEOTIDE SEQUENCE</scope>
    <source>
        <strain evidence="1">BazhouSP</strain>
    </source>
</reference>
<dbReference type="EMBL" id="JAKKPZ010000483">
    <property type="protein sequence ID" value="KAI1694662.1"/>
    <property type="molecule type" value="Genomic_DNA"/>
</dbReference>
<organism evidence="1 2">
    <name type="scientific">Ditylenchus destructor</name>
    <dbReference type="NCBI Taxonomy" id="166010"/>
    <lineage>
        <taxon>Eukaryota</taxon>
        <taxon>Metazoa</taxon>
        <taxon>Ecdysozoa</taxon>
        <taxon>Nematoda</taxon>
        <taxon>Chromadorea</taxon>
        <taxon>Rhabditida</taxon>
        <taxon>Tylenchina</taxon>
        <taxon>Tylenchomorpha</taxon>
        <taxon>Sphaerularioidea</taxon>
        <taxon>Anguinidae</taxon>
        <taxon>Anguininae</taxon>
        <taxon>Ditylenchus</taxon>
    </lineage>
</organism>
<dbReference type="AlphaFoldDB" id="A0AAD4MIH7"/>
<evidence type="ECO:0000313" key="1">
    <source>
        <dbReference type="EMBL" id="KAI1694662.1"/>
    </source>
</evidence>